<keyword evidence="1" id="KW-0472">Membrane</keyword>
<feature type="transmembrane region" description="Helical" evidence="1">
    <location>
        <begin position="205"/>
        <end position="222"/>
    </location>
</feature>
<gene>
    <name evidence="3" type="primary">SPAC688.16_2</name>
    <name evidence="3" type="ORF">g.18846</name>
</gene>
<accession>A0A1D1XZC9</accession>
<dbReference type="AlphaFoldDB" id="A0A1D1XZC9"/>
<evidence type="ECO:0000256" key="1">
    <source>
        <dbReference type="SAM" id="Phobius"/>
    </source>
</evidence>
<organism evidence="3">
    <name type="scientific">Anthurium amnicola</name>
    <dbReference type="NCBI Taxonomy" id="1678845"/>
    <lineage>
        <taxon>Eukaryota</taxon>
        <taxon>Viridiplantae</taxon>
        <taxon>Streptophyta</taxon>
        <taxon>Embryophyta</taxon>
        <taxon>Tracheophyta</taxon>
        <taxon>Spermatophyta</taxon>
        <taxon>Magnoliopsida</taxon>
        <taxon>Liliopsida</taxon>
        <taxon>Araceae</taxon>
        <taxon>Pothoideae</taxon>
        <taxon>Potheae</taxon>
        <taxon>Anthurium</taxon>
    </lineage>
</organism>
<dbReference type="SUPFAM" id="SSF50475">
    <property type="entry name" value="FMN-binding split barrel"/>
    <property type="match status" value="1"/>
</dbReference>
<dbReference type="InterPro" id="IPR019595">
    <property type="entry name" value="DUF2470"/>
</dbReference>
<reference evidence="3" key="1">
    <citation type="submission" date="2015-07" db="EMBL/GenBank/DDBJ databases">
        <title>Transcriptome Assembly of Anthurium amnicola.</title>
        <authorList>
            <person name="Suzuki J."/>
        </authorList>
    </citation>
    <scope>NUCLEOTIDE SEQUENCE</scope>
</reference>
<feature type="transmembrane region" description="Helical" evidence="1">
    <location>
        <begin position="133"/>
        <end position="154"/>
    </location>
</feature>
<name>A0A1D1XZC9_9ARAE</name>
<feature type="non-terminal residue" evidence="3">
    <location>
        <position position="1"/>
    </location>
</feature>
<dbReference type="InterPro" id="IPR037119">
    <property type="entry name" value="Haem_oxidase_HugZ-like_sf"/>
</dbReference>
<dbReference type="EMBL" id="GDJX01020194">
    <property type="protein sequence ID" value="JAT47742.1"/>
    <property type="molecule type" value="Transcribed_RNA"/>
</dbReference>
<protein>
    <submittedName>
        <fullName evidence="3">Putative membrane protein C688.16</fullName>
    </submittedName>
</protein>
<feature type="transmembrane region" description="Helical" evidence="1">
    <location>
        <begin position="174"/>
        <end position="193"/>
    </location>
</feature>
<dbReference type="Gene3D" id="3.20.180.10">
    <property type="entry name" value="PNP-oxidase-like"/>
    <property type="match status" value="1"/>
</dbReference>
<evidence type="ECO:0000313" key="3">
    <source>
        <dbReference type="EMBL" id="JAT47742.1"/>
    </source>
</evidence>
<dbReference type="Pfam" id="PF10615">
    <property type="entry name" value="DUF2470"/>
    <property type="match status" value="1"/>
</dbReference>
<evidence type="ECO:0000259" key="2">
    <source>
        <dbReference type="Pfam" id="PF10615"/>
    </source>
</evidence>
<feature type="domain" description="DUF2470" evidence="2">
    <location>
        <begin position="21"/>
        <end position="95"/>
    </location>
</feature>
<keyword evidence="1" id="KW-1133">Transmembrane helix</keyword>
<proteinExistence type="predicted"/>
<keyword evidence="1" id="KW-0812">Transmembrane</keyword>
<sequence>FFSSSRMDYRKRNDPISPHAERLVSYMNTHPATILGYAKYYGEIRSAVNARMIDIDSNGFVVEVEDENGSKSEVHIKFKVRLRSHEEVRSTLTRMAQEAEDALGLPSTRPPPMFSASSSQNSTSHTPFIMPGIVDLLTTMFSIMFLLTIAFYPYSSPAIIEELREFFGPTATNLGLTILISFHTIEAMIAYIVLIMRGEEDTMTLVKWVVANLIYGHIWLLWKEPDSSAKKKSN</sequence>